<dbReference type="Proteomes" id="UP000261016">
    <property type="component" value="Unassembled WGS sequence"/>
</dbReference>
<dbReference type="AlphaFoldDB" id="A0A8B2ZMU0"/>
<dbReference type="EMBL" id="QSTD01000009">
    <property type="protein sequence ID" value="RGM28350.1"/>
    <property type="molecule type" value="Genomic_DNA"/>
</dbReference>
<evidence type="ECO:0000313" key="1">
    <source>
        <dbReference type="EMBL" id="RGM28350.1"/>
    </source>
</evidence>
<dbReference type="PANTHER" id="PTHR40051:SF1">
    <property type="entry name" value="YOLD-LIKE FAMILY PROTEIN"/>
    <property type="match status" value="1"/>
</dbReference>
<organism evidence="1 2">
    <name type="scientific">Staphylococcus warneri</name>
    <dbReference type="NCBI Taxonomy" id="1292"/>
    <lineage>
        <taxon>Bacteria</taxon>
        <taxon>Bacillati</taxon>
        <taxon>Bacillota</taxon>
        <taxon>Bacilli</taxon>
        <taxon>Bacillales</taxon>
        <taxon>Staphylococcaceae</taxon>
        <taxon>Staphylococcus</taxon>
    </lineage>
</organism>
<evidence type="ECO:0000313" key="2">
    <source>
        <dbReference type="Proteomes" id="UP000261016"/>
    </source>
</evidence>
<proteinExistence type="predicted"/>
<protein>
    <submittedName>
        <fullName evidence="1">YolD-like family protein</fullName>
    </submittedName>
</protein>
<gene>
    <name evidence="1" type="ORF">DXC19_11745</name>
</gene>
<dbReference type="Pfam" id="PF08863">
    <property type="entry name" value="YolD"/>
    <property type="match status" value="1"/>
</dbReference>
<accession>A0A8B2ZMU0</accession>
<reference evidence="1 2" key="1">
    <citation type="submission" date="2018-08" db="EMBL/GenBank/DDBJ databases">
        <title>A genome reference for cultivated species of the human gut microbiota.</title>
        <authorList>
            <person name="Zou Y."/>
            <person name="Xue W."/>
            <person name="Luo G."/>
        </authorList>
    </citation>
    <scope>NUCLEOTIDE SEQUENCE [LARGE SCALE GENOMIC DNA]</scope>
    <source>
        <strain evidence="1 2">OM08-17AT</strain>
    </source>
</reference>
<dbReference type="RefSeq" id="WP_117726005.1">
    <property type="nucleotide sequence ID" value="NZ_CABMFV010000009.1"/>
</dbReference>
<name>A0A8B2ZMU0_STAWA</name>
<comment type="caution">
    <text evidence="1">The sequence shown here is derived from an EMBL/GenBank/DDBJ whole genome shotgun (WGS) entry which is preliminary data.</text>
</comment>
<dbReference type="InterPro" id="IPR014962">
    <property type="entry name" value="YolD"/>
</dbReference>
<sequence length="129" mass="15398">MSIYEHESDYRKIPREYLNRNIPKGRGIVKWNAFKTLPEQYTQLEQHIKNQEKIDKPELSIDQIDILNNVLKEKVYNNDICEVMYYEAGYIEQIIGYITKVNSYQNEIILKNDIGKSMRIELDNIIQLN</sequence>
<dbReference type="PANTHER" id="PTHR40051">
    <property type="entry name" value="IG HYPOTHETICAL 15966"/>
    <property type="match status" value="1"/>
</dbReference>